<accession>A0A482N626</accession>
<organism evidence="1 2">
    <name type="scientific">Escherichia phage vB_EcoS_MM01</name>
    <dbReference type="NCBI Taxonomy" id="2508188"/>
    <lineage>
        <taxon>Viruses</taxon>
        <taxon>Duplodnaviria</taxon>
        <taxon>Heunggongvirae</taxon>
        <taxon>Uroviricota</taxon>
        <taxon>Caudoviricetes</taxon>
        <taxon>Drexlerviridae</taxon>
        <taxon>Braunvirinae</taxon>
        <taxon>Inhoffenstrassevirus</taxon>
        <taxon>Inhoffenstrassevirus MM01</taxon>
    </lineage>
</organism>
<sequence>MTTTISKNWISSDNDLFKARVKDGVEQIKVNGKWQNLTERGKYIKTKTLYCTKVNHKSGVAKVFTEGKRFQVNMHSGLGQNAGYIYDKEGNAWQLYRDEEVGFKTLCETYKFEAQYL</sequence>
<evidence type="ECO:0000313" key="1">
    <source>
        <dbReference type="EMBL" id="QBQ80899.1"/>
    </source>
</evidence>
<reference evidence="1 2" key="1">
    <citation type="submission" date="2019-01" db="EMBL/GenBank/DDBJ databases">
        <title>Still something new to discover - new insights into E. coli phage diversity and taxonomy.</title>
        <authorList>
            <person name="Korf I.H.E."/>
            <person name="Adriaennsens E."/>
            <person name="Dreiseikelmann B."/>
            <person name="Kropinski A."/>
            <person name="Nimtz M."/>
            <person name="Meier-Kolthoff J.P."/>
            <person name="Rohde M."/>
            <person name="van Raaij M."/>
            <person name="Wittmann J."/>
        </authorList>
    </citation>
    <scope>NUCLEOTIDE SEQUENCE [LARGE SCALE GENOMIC DNA]</scope>
</reference>
<dbReference type="Proteomes" id="UP000307356">
    <property type="component" value="Segment"/>
</dbReference>
<proteinExistence type="predicted"/>
<keyword evidence="2" id="KW-1185">Reference proteome</keyword>
<gene>
    <name evidence="1" type="ORF">MM01_00064</name>
</gene>
<protein>
    <submittedName>
        <fullName evidence="1">Uncharacterized protein</fullName>
    </submittedName>
</protein>
<name>A0A482N626_9CAUD</name>
<dbReference type="EMBL" id="MK373793">
    <property type="protein sequence ID" value="QBQ80899.1"/>
    <property type="molecule type" value="Genomic_DNA"/>
</dbReference>
<evidence type="ECO:0000313" key="2">
    <source>
        <dbReference type="Proteomes" id="UP000307356"/>
    </source>
</evidence>